<dbReference type="OrthoDB" id="4823586at2"/>
<dbReference type="EMBL" id="CP019605">
    <property type="protein sequence ID" value="AQP44943.1"/>
    <property type="molecule type" value="Genomic_DNA"/>
</dbReference>
<organism evidence="1 2">
    <name type="scientific">Tessaracoccus flavus</name>
    <dbReference type="NCBI Taxonomy" id="1610493"/>
    <lineage>
        <taxon>Bacteria</taxon>
        <taxon>Bacillati</taxon>
        <taxon>Actinomycetota</taxon>
        <taxon>Actinomycetes</taxon>
        <taxon>Propionibacteriales</taxon>
        <taxon>Propionibacteriaceae</taxon>
        <taxon>Tessaracoccus</taxon>
    </lineage>
</organism>
<protein>
    <submittedName>
        <fullName evidence="1">Uncharacterized protein</fullName>
    </submittedName>
</protein>
<accession>A0A1Q2CFQ8</accession>
<dbReference type="AlphaFoldDB" id="A0A1Q2CFQ8"/>
<dbReference type="STRING" id="1610493.RPIT_09220"/>
<dbReference type="KEGG" id="tfl:RPIT_09220"/>
<evidence type="ECO:0000313" key="1">
    <source>
        <dbReference type="EMBL" id="AQP44943.1"/>
    </source>
</evidence>
<name>A0A1Q2CFQ8_9ACTN</name>
<dbReference type="RefSeq" id="WP_077342523.1">
    <property type="nucleotide sequence ID" value="NZ_CP019605.1"/>
</dbReference>
<keyword evidence="2" id="KW-1185">Reference proteome</keyword>
<gene>
    <name evidence="1" type="ORF">RPIT_09220</name>
</gene>
<proteinExistence type="predicted"/>
<dbReference type="Proteomes" id="UP000188324">
    <property type="component" value="Chromosome"/>
</dbReference>
<sequence>MNRFTVRLPAQCPAHEALGRVLDLRVHNQVIPLTTITPARAFCELRPGSSFVARTAVGRFGFDDPMVVEHIGMVPGRAVARLRKEGCAIRGQIRVDCRDTEDGGSTLTWHQDVHLPWWPRSLHWMATPVLRAGYRRVLRQLLARPHGT</sequence>
<reference evidence="1 2" key="1">
    <citation type="journal article" date="2016" name="Int. J. Syst. Evol. Microbiol.">
        <title>Tessaracoccus flavus sp. nov., isolated from the drainage system of a lindane-producing factory.</title>
        <authorList>
            <person name="Kumari R."/>
            <person name="Singh P."/>
            <person name="Schumann P."/>
            <person name="Lal R."/>
        </authorList>
    </citation>
    <scope>NUCLEOTIDE SEQUENCE [LARGE SCALE GENOMIC DNA]</scope>
    <source>
        <strain evidence="1 2">RP1T</strain>
    </source>
</reference>
<dbReference type="SUPFAM" id="SSF55961">
    <property type="entry name" value="Bet v1-like"/>
    <property type="match status" value="1"/>
</dbReference>
<evidence type="ECO:0000313" key="2">
    <source>
        <dbReference type="Proteomes" id="UP000188324"/>
    </source>
</evidence>